<dbReference type="InterPro" id="IPR019268">
    <property type="entry name" value="DUF2278"/>
</dbReference>
<dbReference type="AlphaFoldDB" id="A0AAU8LUH9"/>
<name>A0AAU8LUH9_9BACT</name>
<dbReference type="KEGG" id="eaj:Q3M24_21925"/>
<sequence>MPIHPYGVWCANTVRVTAETAQDDPDSPHIHLFYEDGRGQEYRASINVKSKSSISELAHYRFDNFQHPILAEISDLEMGWHELEKKPGGAALDYIRGNLLNFEDGILLPHDIPGVENDLLDLIMPILQTASSKRSKIYLFGEPYSDMKGIHNIHMNQGSAGGFSQYNGVWQDGGLIIEDVDSGRHIALFLAFGSQAIHTDETTGHAIPNSQVVAELLGHTRPEPDDSDTVPPRPDDTDIILDDRRVAIVGALVNPEGPEGQPEHIGKPELVYLINRSKLGVFLGGWKLLNRNDEAHTLSHDIWLAPGEVRTVTMGSVPLSNSGGLISLLDQNELKVDGVSYTKEEARKSGEIMLFRR</sequence>
<accession>A0AAU8LUH9</accession>
<organism evidence="1">
    <name type="scientific">Candidatus Electrothrix aestuarii</name>
    <dbReference type="NCBI Taxonomy" id="3062594"/>
    <lineage>
        <taxon>Bacteria</taxon>
        <taxon>Pseudomonadati</taxon>
        <taxon>Thermodesulfobacteriota</taxon>
        <taxon>Desulfobulbia</taxon>
        <taxon>Desulfobulbales</taxon>
        <taxon>Desulfobulbaceae</taxon>
        <taxon>Candidatus Electrothrix</taxon>
    </lineage>
</organism>
<evidence type="ECO:0000313" key="1">
    <source>
        <dbReference type="EMBL" id="XCN72905.1"/>
    </source>
</evidence>
<dbReference type="SUPFAM" id="SSF74853">
    <property type="entry name" value="Lamin A/C globular tail domain"/>
    <property type="match status" value="1"/>
</dbReference>
<reference evidence="1" key="2">
    <citation type="submission" date="2024-06" db="EMBL/GenBank/DDBJ databases">
        <authorList>
            <person name="Plum-Jensen L.E."/>
            <person name="Schramm A."/>
            <person name="Marshall I.P.G."/>
        </authorList>
    </citation>
    <scope>NUCLEOTIDE SEQUENCE</scope>
    <source>
        <strain evidence="1">Rat1</strain>
    </source>
</reference>
<dbReference type="Pfam" id="PF10042">
    <property type="entry name" value="DUF2278"/>
    <property type="match status" value="1"/>
</dbReference>
<dbReference type="EMBL" id="CP159373">
    <property type="protein sequence ID" value="XCN72905.1"/>
    <property type="molecule type" value="Genomic_DNA"/>
</dbReference>
<reference evidence="1" key="1">
    <citation type="journal article" date="2024" name="Syst. Appl. Microbiol.">
        <title>First single-strain enrichments of Electrothrix cable bacteria, description of E. aestuarii sp. nov. and E. rattekaaiensis sp. nov., and proposal of a cable bacteria taxonomy following the rules of the SeqCode.</title>
        <authorList>
            <person name="Plum-Jensen L.E."/>
            <person name="Schramm A."/>
            <person name="Marshall I.P.G."/>
        </authorList>
    </citation>
    <scope>NUCLEOTIDE SEQUENCE</scope>
    <source>
        <strain evidence="1">Rat1</strain>
    </source>
</reference>
<gene>
    <name evidence="1" type="ORF">Q3M24_21925</name>
</gene>
<proteinExistence type="predicted"/>
<dbReference type="InterPro" id="IPR036415">
    <property type="entry name" value="Lamin_tail_dom_sf"/>
</dbReference>
<protein>
    <submittedName>
        <fullName evidence="1">DUF2278 family protein</fullName>
    </submittedName>
</protein>